<dbReference type="InterPro" id="IPR003784">
    <property type="entry name" value="BioY"/>
</dbReference>
<dbReference type="Gene3D" id="1.10.1760.20">
    <property type="match status" value="1"/>
</dbReference>
<evidence type="ECO:0000256" key="6">
    <source>
        <dbReference type="ARBA" id="ARBA00022989"/>
    </source>
</evidence>
<gene>
    <name evidence="10" type="ordered locus">BQ02720</name>
</gene>
<evidence type="ECO:0000256" key="1">
    <source>
        <dbReference type="ARBA" id="ARBA00004651"/>
    </source>
</evidence>
<accession>A0A0H3LZZ1</accession>
<keyword evidence="6 9" id="KW-1133">Transmembrane helix</keyword>
<evidence type="ECO:0000256" key="2">
    <source>
        <dbReference type="ARBA" id="ARBA00010692"/>
    </source>
</evidence>
<reference evidence="10 11" key="1">
    <citation type="journal article" date="2004" name="Proc. Natl. Acad. Sci. U.S.A.">
        <title>The louse-borne human pathogen Bartonella quintana is a genomic derivative of the zoonotic agent Bartonella henselae.</title>
        <authorList>
            <person name="Alsmark U.C.M."/>
            <person name="Frank A.C."/>
            <person name="Karlberg E.O."/>
            <person name="Legault B.-A."/>
            <person name="Ardell D.H."/>
            <person name="Canbaeck B."/>
            <person name="Eriksson A.-S."/>
            <person name="Naeslund A.K."/>
            <person name="Handley S.A."/>
            <person name="Huvet M."/>
            <person name="La Scola B."/>
            <person name="Holmberg M."/>
            <person name="Andersson S.G.E."/>
        </authorList>
    </citation>
    <scope>NUCLEOTIDE SEQUENCE [LARGE SCALE GENOMIC DNA]</scope>
    <source>
        <strain evidence="10 11">Toulouse</strain>
    </source>
</reference>
<evidence type="ECO:0000313" key="10">
    <source>
        <dbReference type="EMBL" id="CAF25774.1"/>
    </source>
</evidence>
<evidence type="ECO:0000313" key="11">
    <source>
        <dbReference type="Proteomes" id="UP000000597"/>
    </source>
</evidence>
<evidence type="ECO:0000256" key="3">
    <source>
        <dbReference type="ARBA" id="ARBA00022448"/>
    </source>
</evidence>
<comment type="similarity">
    <text evidence="2 8">Belongs to the BioY family.</text>
</comment>
<keyword evidence="5 9" id="KW-0812">Transmembrane</keyword>
<feature type="transmembrane region" description="Helical" evidence="9">
    <location>
        <begin position="54"/>
        <end position="73"/>
    </location>
</feature>
<keyword evidence="4 8" id="KW-1003">Cell membrane</keyword>
<evidence type="ECO:0000256" key="9">
    <source>
        <dbReference type="SAM" id="Phobius"/>
    </source>
</evidence>
<evidence type="ECO:0000256" key="4">
    <source>
        <dbReference type="ARBA" id="ARBA00022475"/>
    </source>
</evidence>
<dbReference type="PANTHER" id="PTHR34295">
    <property type="entry name" value="BIOTIN TRANSPORTER BIOY"/>
    <property type="match status" value="1"/>
</dbReference>
<feature type="transmembrane region" description="Helical" evidence="9">
    <location>
        <begin position="79"/>
        <end position="104"/>
    </location>
</feature>
<organism evidence="10 11">
    <name type="scientific">Bartonella quintana (strain Toulouse)</name>
    <name type="common">Rochalimaea quintana</name>
    <dbReference type="NCBI Taxonomy" id="283165"/>
    <lineage>
        <taxon>Bacteria</taxon>
        <taxon>Pseudomonadati</taxon>
        <taxon>Pseudomonadota</taxon>
        <taxon>Alphaproteobacteria</taxon>
        <taxon>Hyphomicrobiales</taxon>
        <taxon>Bartonellaceae</taxon>
        <taxon>Bartonella</taxon>
    </lineage>
</organism>
<keyword evidence="3 8" id="KW-0813">Transport</keyword>
<proteinExistence type="inferred from homology"/>
<dbReference type="PIRSF" id="PIRSF016661">
    <property type="entry name" value="BioY"/>
    <property type="match status" value="1"/>
</dbReference>
<sequence length="184" mass="19452">MDTKDLTYIALFAAIYAVLGLFPPIFLPFLLGIPITVQSMGPMLAGSILGAKRGALATLLFLVLVAIGLPLLSGGRGGIGVFSGVASGYLIGFPFAAFFIGFMVELFWHRLNFITLIVINAVGGIGIVYAFGILWTAYMTKISLLKVLVASSGFLIGDCVKVLIASFVALTVKKSVSLISSKKR</sequence>
<evidence type="ECO:0000256" key="8">
    <source>
        <dbReference type="PIRNR" id="PIRNR016661"/>
    </source>
</evidence>
<dbReference type="eggNOG" id="COG1268">
    <property type="taxonomic scope" value="Bacteria"/>
</dbReference>
<dbReference type="OrthoDB" id="9803495at2"/>
<dbReference type="Pfam" id="PF02632">
    <property type="entry name" value="BioY"/>
    <property type="match status" value="1"/>
</dbReference>
<dbReference type="Proteomes" id="UP000000597">
    <property type="component" value="Chromosome"/>
</dbReference>
<evidence type="ECO:0000256" key="5">
    <source>
        <dbReference type="ARBA" id="ARBA00022692"/>
    </source>
</evidence>
<dbReference type="EMBL" id="BX897700">
    <property type="protein sequence ID" value="CAF25774.1"/>
    <property type="molecule type" value="Genomic_DNA"/>
</dbReference>
<keyword evidence="7 8" id="KW-0472">Membrane</keyword>
<feature type="transmembrane region" description="Helical" evidence="9">
    <location>
        <begin position="147"/>
        <end position="172"/>
    </location>
</feature>
<dbReference type="AlphaFoldDB" id="A0A0H3LZZ1"/>
<dbReference type="RefSeq" id="WP_011179077.1">
    <property type="nucleotide sequence ID" value="NC_005955.1"/>
</dbReference>
<dbReference type="GO" id="GO:0005886">
    <property type="term" value="C:plasma membrane"/>
    <property type="evidence" value="ECO:0007669"/>
    <property type="project" value="UniProtKB-SubCell"/>
</dbReference>
<protein>
    <recommendedName>
        <fullName evidence="8">Biotin transporter</fullName>
    </recommendedName>
</protein>
<dbReference type="PANTHER" id="PTHR34295:SF4">
    <property type="entry name" value="BIOTIN TRANSPORTER BIOY-RELATED"/>
    <property type="match status" value="1"/>
</dbReference>
<dbReference type="GO" id="GO:0015225">
    <property type="term" value="F:biotin transmembrane transporter activity"/>
    <property type="evidence" value="ECO:0007669"/>
    <property type="project" value="UniProtKB-UniRule"/>
</dbReference>
<feature type="transmembrane region" description="Helical" evidence="9">
    <location>
        <begin position="111"/>
        <end position="135"/>
    </location>
</feature>
<dbReference type="KEGG" id="bqu:BQ02720"/>
<dbReference type="HOGENOM" id="CLU_077931_0_1_5"/>
<feature type="transmembrane region" description="Helical" evidence="9">
    <location>
        <begin position="6"/>
        <end position="33"/>
    </location>
</feature>
<name>A0A0H3LZZ1_BARQU</name>
<evidence type="ECO:0000256" key="7">
    <source>
        <dbReference type="ARBA" id="ARBA00023136"/>
    </source>
</evidence>
<comment type="subcellular location">
    <subcellularLocation>
        <location evidence="1 8">Cell membrane</location>
        <topology evidence="1 8">Multi-pass membrane protein</topology>
    </subcellularLocation>
</comment>